<dbReference type="SUPFAM" id="SSF46955">
    <property type="entry name" value="Putative DNA-binding domain"/>
    <property type="match status" value="1"/>
</dbReference>
<reference evidence="3 4" key="1">
    <citation type="submission" date="2016-10" db="EMBL/GenBank/DDBJ databases">
        <authorList>
            <person name="de Groot N.N."/>
        </authorList>
    </citation>
    <scope>NUCLEOTIDE SEQUENCE [LARGE SCALE GENOMIC DNA]</scope>
    <source>
        <strain evidence="3 4">DSM 21650</strain>
    </source>
</reference>
<gene>
    <name evidence="3" type="ORF">SAMN05660462_00937</name>
</gene>
<dbReference type="STRING" id="415015.SAMN05660462_00937"/>
<dbReference type="PROSITE" id="PS50937">
    <property type="entry name" value="HTH_MERR_2"/>
    <property type="match status" value="1"/>
</dbReference>
<organism evidence="3 4">
    <name type="scientific">Proteiniborus ethanoligenes</name>
    <dbReference type="NCBI Taxonomy" id="415015"/>
    <lineage>
        <taxon>Bacteria</taxon>
        <taxon>Bacillati</taxon>
        <taxon>Bacillota</taxon>
        <taxon>Clostridia</taxon>
        <taxon>Eubacteriales</taxon>
        <taxon>Proteiniborus</taxon>
    </lineage>
</organism>
<dbReference type="InterPro" id="IPR000551">
    <property type="entry name" value="MerR-type_HTH_dom"/>
</dbReference>
<dbReference type="Pfam" id="PF13411">
    <property type="entry name" value="MerR_1"/>
    <property type="match status" value="1"/>
</dbReference>
<dbReference type="OrthoDB" id="9773308at2"/>
<protein>
    <submittedName>
        <fullName evidence="3">MerR HTH family regulatory protein</fullName>
    </submittedName>
</protein>
<feature type="domain" description="HTH merR-type" evidence="2">
    <location>
        <begin position="1"/>
        <end position="67"/>
    </location>
</feature>
<keyword evidence="1" id="KW-0238">DNA-binding</keyword>
<evidence type="ECO:0000256" key="1">
    <source>
        <dbReference type="ARBA" id="ARBA00023125"/>
    </source>
</evidence>
<dbReference type="EMBL" id="FNQE01000008">
    <property type="protein sequence ID" value="SDY80670.1"/>
    <property type="molecule type" value="Genomic_DNA"/>
</dbReference>
<evidence type="ECO:0000313" key="4">
    <source>
        <dbReference type="Proteomes" id="UP000198625"/>
    </source>
</evidence>
<dbReference type="GO" id="GO:0003677">
    <property type="term" value="F:DNA binding"/>
    <property type="evidence" value="ECO:0007669"/>
    <property type="project" value="UniProtKB-KW"/>
</dbReference>
<sequence>MLIGEVSKEYGIGIETLRYYDRIGLLTIERRKNNRHYTEKDIKKLQNIMAMKEMMFTLEDIKKLLEIDERIDRGLENRTIDNKDINTLLEGVKSKHLEILEKEKQLKKVKMHLEKIIGKIENLQRRNNSD</sequence>
<dbReference type="InterPro" id="IPR009061">
    <property type="entry name" value="DNA-bd_dom_put_sf"/>
</dbReference>
<dbReference type="AlphaFoldDB" id="A0A1H3MW36"/>
<accession>A0A1H3MW36</accession>
<dbReference type="PANTHER" id="PTHR30204:SF96">
    <property type="entry name" value="CHROMOSOME-ANCHORING PROTEIN RACA"/>
    <property type="match status" value="1"/>
</dbReference>
<dbReference type="PANTHER" id="PTHR30204">
    <property type="entry name" value="REDOX-CYCLING DRUG-SENSING TRANSCRIPTIONAL ACTIVATOR SOXR"/>
    <property type="match status" value="1"/>
</dbReference>
<dbReference type="Proteomes" id="UP000198625">
    <property type="component" value="Unassembled WGS sequence"/>
</dbReference>
<evidence type="ECO:0000313" key="3">
    <source>
        <dbReference type="EMBL" id="SDY80670.1"/>
    </source>
</evidence>
<name>A0A1H3MW36_9FIRM</name>
<dbReference type="Gene3D" id="1.10.1660.10">
    <property type="match status" value="1"/>
</dbReference>
<dbReference type="GO" id="GO:0003700">
    <property type="term" value="F:DNA-binding transcription factor activity"/>
    <property type="evidence" value="ECO:0007669"/>
    <property type="project" value="InterPro"/>
</dbReference>
<dbReference type="RefSeq" id="WP_091727896.1">
    <property type="nucleotide sequence ID" value="NZ_FNQE01000008.1"/>
</dbReference>
<keyword evidence="4" id="KW-1185">Reference proteome</keyword>
<proteinExistence type="predicted"/>
<dbReference type="SMART" id="SM00422">
    <property type="entry name" value="HTH_MERR"/>
    <property type="match status" value="1"/>
</dbReference>
<dbReference type="InterPro" id="IPR047057">
    <property type="entry name" value="MerR_fam"/>
</dbReference>
<evidence type="ECO:0000259" key="2">
    <source>
        <dbReference type="PROSITE" id="PS50937"/>
    </source>
</evidence>